<dbReference type="AlphaFoldDB" id="A0A3N4K089"/>
<dbReference type="OrthoDB" id="10551034at2759"/>
<evidence type="ECO:0000313" key="2">
    <source>
        <dbReference type="Proteomes" id="UP000276215"/>
    </source>
</evidence>
<reference evidence="1 2" key="1">
    <citation type="journal article" date="2018" name="Nat. Ecol. Evol.">
        <title>Pezizomycetes genomes reveal the molecular basis of ectomycorrhizal truffle lifestyle.</title>
        <authorList>
            <person name="Murat C."/>
            <person name="Payen T."/>
            <person name="Noel B."/>
            <person name="Kuo A."/>
            <person name="Morin E."/>
            <person name="Chen J."/>
            <person name="Kohler A."/>
            <person name="Krizsan K."/>
            <person name="Balestrini R."/>
            <person name="Da Silva C."/>
            <person name="Montanini B."/>
            <person name="Hainaut M."/>
            <person name="Levati E."/>
            <person name="Barry K.W."/>
            <person name="Belfiori B."/>
            <person name="Cichocki N."/>
            <person name="Clum A."/>
            <person name="Dockter R.B."/>
            <person name="Fauchery L."/>
            <person name="Guy J."/>
            <person name="Iotti M."/>
            <person name="Le Tacon F."/>
            <person name="Lindquist E.A."/>
            <person name="Lipzen A."/>
            <person name="Malagnac F."/>
            <person name="Mello A."/>
            <person name="Molinier V."/>
            <person name="Miyauchi S."/>
            <person name="Poulain J."/>
            <person name="Riccioni C."/>
            <person name="Rubini A."/>
            <person name="Sitrit Y."/>
            <person name="Splivallo R."/>
            <person name="Traeger S."/>
            <person name="Wang M."/>
            <person name="Zifcakova L."/>
            <person name="Wipf D."/>
            <person name="Zambonelli A."/>
            <person name="Paolocci F."/>
            <person name="Nowrousian M."/>
            <person name="Ottonello S."/>
            <person name="Baldrian P."/>
            <person name="Spatafora J.W."/>
            <person name="Henrissat B."/>
            <person name="Nagy L.G."/>
            <person name="Aury J.M."/>
            <person name="Wincker P."/>
            <person name="Grigoriev I.V."/>
            <person name="Bonfante P."/>
            <person name="Martin F.M."/>
        </authorList>
    </citation>
    <scope>NUCLEOTIDE SEQUENCE [LARGE SCALE GENOMIC DNA]</scope>
    <source>
        <strain evidence="1 2">120613-1</strain>
    </source>
</reference>
<name>A0A3N4K089_9PEZI</name>
<sequence>MACIVLHNFLVDYEDDSVWQLAERELQQEQQEDSCLEDDGIDHQLGFESERQAGAEWRDRMRGYFNVYQA</sequence>
<organism evidence="1 2">
    <name type="scientific">Choiromyces venosus 120613-1</name>
    <dbReference type="NCBI Taxonomy" id="1336337"/>
    <lineage>
        <taxon>Eukaryota</taxon>
        <taxon>Fungi</taxon>
        <taxon>Dikarya</taxon>
        <taxon>Ascomycota</taxon>
        <taxon>Pezizomycotina</taxon>
        <taxon>Pezizomycetes</taxon>
        <taxon>Pezizales</taxon>
        <taxon>Tuberaceae</taxon>
        <taxon>Choiromyces</taxon>
    </lineage>
</organism>
<proteinExistence type="predicted"/>
<dbReference type="EMBL" id="ML120365">
    <property type="protein sequence ID" value="RPB02928.1"/>
    <property type="molecule type" value="Genomic_DNA"/>
</dbReference>
<gene>
    <name evidence="1" type="ORF">L873DRAFT_1870948</name>
</gene>
<accession>A0A3N4K089</accession>
<keyword evidence="2" id="KW-1185">Reference proteome</keyword>
<dbReference type="Proteomes" id="UP000276215">
    <property type="component" value="Unassembled WGS sequence"/>
</dbReference>
<evidence type="ECO:0000313" key="1">
    <source>
        <dbReference type="EMBL" id="RPB02928.1"/>
    </source>
</evidence>
<protein>
    <submittedName>
        <fullName evidence="1">Uncharacterized protein</fullName>
    </submittedName>
</protein>